<accession>A0A2M7SFE0</accession>
<sequence>MQYKDDITYSEAIEQVMLHNEYFAPLKLIYKEIWKYKDKLKITGLTPHMTIQERVQRDKRFTRIGLGVYALTKHLDKLPKVIPPKTESEKKERLHAKIQGMLIEIGNNKNEVEDTYTNDKKWVFDNKTLGSLATLSEIPPFTYENIINETVRFFDVIWFNKRKFPLKIFEVEHSTDFRDAFVKFMELQDIRAIFCCVSFKDRKEKFKKELSKNAFEPLINRCEFASYEEVENDYNIAISKTFL</sequence>
<dbReference type="Proteomes" id="UP000229307">
    <property type="component" value="Unassembled WGS sequence"/>
</dbReference>
<name>A0A2M7SFE0_9BACT</name>
<gene>
    <name evidence="1" type="ORF">COY52_00585</name>
</gene>
<comment type="caution">
    <text evidence="1">The sequence shown here is derived from an EMBL/GenBank/DDBJ whole genome shotgun (WGS) entry which is preliminary data.</text>
</comment>
<evidence type="ECO:0000313" key="1">
    <source>
        <dbReference type="EMBL" id="PIZ18218.1"/>
    </source>
</evidence>
<evidence type="ECO:0000313" key="2">
    <source>
        <dbReference type="Proteomes" id="UP000229307"/>
    </source>
</evidence>
<reference evidence="2" key="1">
    <citation type="submission" date="2017-09" db="EMBL/GenBank/DDBJ databases">
        <title>Depth-based differentiation of microbial function through sediment-hosted aquifers and enrichment of novel symbionts in the deep terrestrial subsurface.</title>
        <authorList>
            <person name="Probst A.J."/>
            <person name="Ladd B."/>
            <person name="Jarett J.K."/>
            <person name="Geller-Mcgrath D.E."/>
            <person name="Sieber C.M.K."/>
            <person name="Emerson J.B."/>
            <person name="Anantharaman K."/>
            <person name="Thomas B.C."/>
            <person name="Malmstrom R."/>
            <person name="Stieglmeier M."/>
            <person name="Klingl A."/>
            <person name="Woyke T."/>
            <person name="Ryan C.M."/>
            <person name="Banfield J.F."/>
        </authorList>
    </citation>
    <scope>NUCLEOTIDE SEQUENCE [LARGE SCALE GENOMIC DNA]</scope>
</reference>
<evidence type="ECO:0008006" key="3">
    <source>
        <dbReference type="Google" id="ProtNLM"/>
    </source>
</evidence>
<proteinExistence type="predicted"/>
<dbReference type="EMBL" id="PFMR01000021">
    <property type="protein sequence ID" value="PIZ18218.1"/>
    <property type="molecule type" value="Genomic_DNA"/>
</dbReference>
<protein>
    <recommendedName>
        <fullName evidence="3">HTH HARE-type domain-containing protein</fullName>
    </recommendedName>
</protein>
<dbReference type="AlphaFoldDB" id="A0A2M7SFE0"/>
<organism evidence="1 2">
    <name type="scientific">Candidatus Desantisbacteria bacterium CG_4_10_14_0_8_um_filter_48_22</name>
    <dbReference type="NCBI Taxonomy" id="1974543"/>
    <lineage>
        <taxon>Bacteria</taxon>
        <taxon>Candidatus Desantisiibacteriota</taxon>
    </lineage>
</organism>